<accession>A0ABR2KJ89</accession>
<feature type="compositionally biased region" description="Basic residues" evidence="1">
    <location>
        <begin position="1"/>
        <end position="12"/>
    </location>
</feature>
<evidence type="ECO:0000313" key="2">
    <source>
        <dbReference type="EMBL" id="KAK8890937.1"/>
    </source>
</evidence>
<evidence type="ECO:0000256" key="1">
    <source>
        <dbReference type="SAM" id="MobiDB-lite"/>
    </source>
</evidence>
<keyword evidence="3" id="KW-1185">Reference proteome</keyword>
<gene>
    <name evidence="2" type="ORF">M9Y10_028137</name>
</gene>
<protein>
    <recommendedName>
        <fullName evidence="4">UBX domain-containing protein</fullName>
    </recommendedName>
</protein>
<evidence type="ECO:0000313" key="3">
    <source>
        <dbReference type="Proteomes" id="UP001470230"/>
    </source>
</evidence>
<organism evidence="2 3">
    <name type="scientific">Tritrichomonas musculus</name>
    <dbReference type="NCBI Taxonomy" id="1915356"/>
    <lineage>
        <taxon>Eukaryota</taxon>
        <taxon>Metamonada</taxon>
        <taxon>Parabasalia</taxon>
        <taxon>Tritrichomonadida</taxon>
        <taxon>Tritrichomonadidae</taxon>
        <taxon>Tritrichomonas</taxon>
    </lineage>
</organism>
<reference evidence="2 3" key="1">
    <citation type="submission" date="2024-04" db="EMBL/GenBank/DDBJ databases">
        <title>Tritrichomonas musculus Genome.</title>
        <authorList>
            <person name="Alves-Ferreira E."/>
            <person name="Grigg M."/>
            <person name="Lorenzi H."/>
            <person name="Galac M."/>
        </authorList>
    </citation>
    <scope>NUCLEOTIDE SEQUENCE [LARGE SCALE GENOMIC DNA]</scope>
    <source>
        <strain evidence="2 3">EAF2021</strain>
    </source>
</reference>
<name>A0ABR2KJ89_9EUKA</name>
<comment type="caution">
    <text evidence="2">The sequence shown here is derived from an EMBL/GenBank/DDBJ whole genome shotgun (WGS) entry which is preliminary data.</text>
</comment>
<evidence type="ECO:0008006" key="4">
    <source>
        <dbReference type="Google" id="ProtNLM"/>
    </source>
</evidence>
<feature type="compositionally biased region" description="Low complexity" evidence="1">
    <location>
        <begin position="27"/>
        <end position="37"/>
    </location>
</feature>
<feature type="region of interest" description="Disordered" evidence="1">
    <location>
        <begin position="1"/>
        <end position="81"/>
    </location>
</feature>
<dbReference type="Proteomes" id="UP001470230">
    <property type="component" value="Unassembled WGS sequence"/>
</dbReference>
<sequence length="201" mass="22175">MFKKKSSFKGKGKTLNDPAPQKPPPKAVSSPPKSEPVNAPQKPLELAGPPPGPDNRQTKISSRDAYKASDTLNQIKEDDDDYKLSKVDVKGMRVGADVQPKTFADVNKPKSKPPPTTANIKFNILVKKQIYTVEAKFATSEPLENLYTYLEKEVFSSVSNLEIRNSYPQTVIPRDPNKPLASLKLRGQVMLQVSASDAKLK</sequence>
<dbReference type="Gene3D" id="3.10.20.90">
    <property type="entry name" value="Phosphatidylinositol 3-kinase Catalytic Subunit, Chain A, domain 1"/>
    <property type="match status" value="1"/>
</dbReference>
<proteinExistence type="predicted"/>
<dbReference type="SUPFAM" id="SSF54236">
    <property type="entry name" value="Ubiquitin-like"/>
    <property type="match status" value="1"/>
</dbReference>
<dbReference type="EMBL" id="JAPFFF010000004">
    <property type="protein sequence ID" value="KAK8890937.1"/>
    <property type="molecule type" value="Genomic_DNA"/>
</dbReference>
<dbReference type="InterPro" id="IPR029071">
    <property type="entry name" value="Ubiquitin-like_domsf"/>
</dbReference>